<sequence>MKGYLIAAGILLVALALWFSHDTGYSAGYAAGSNAVQAADAKGAEQAGATTDQRQTDAAAAGSQLQTQIQLTIPAIEVQADDSQRRIHTLYLAQPAAVAAGCRRPDSVQAELDAAVDRANEAARGDLRPHPAAQDAAQGAVAAQRGGSG</sequence>
<keyword evidence="3" id="KW-1185">Reference proteome</keyword>
<dbReference type="Proteomes" id="UP001620460">
    <property type="component" value="Unassembled WGS sequence"/>
</dbReference>
<dbReference type="RefSeq" id="WP_404634013.1">
    <property type="nucleotide sequence ID" value="NZ_JADIKM010000003.1"/>
</dbReference>
<feature type="compositionally biased region" description="Low complexity" evidence="1">
    <location>
        <begin position="132"/>
        <end position="149"/>
    </location>
</feature>
<name>A0ABW8JV71_9GAMM</name>
<gene>
    <name evidence="2" type="ORF">ISP17_13605</name>
</gene>
<evidence type="ECO:0000313" key="3">
    <source>
        <dbReference type="Proteomes" id="UP001620460"/>
    </source>
</evidence>
<comment type="caution">
    <text evidence="2">The sequence shown here is derived from an EMBL/GenBank/DDBJ whole genome shotgun (WGS) entry which is preliminary data.</text>
</comment>
<protein>
    <recommendedName>
        <fullName evidence="4">Lipoprotein</fullName>
    </recommendedName>
</protein>
<dbReference type="EMBL" id="JADIKM010000003">
    <property type="protein sequence ID" value="MFK2904992.1"/>
    <property type="molecule type" value="Genomic_DNA"/>
</dbReference>
<evidence type="ECO:0000256" key="1">
    <source>
        <dbReference type="SAM" id="MobiDB-lite"/>
    </source>
</evidence>
<accession>A0ABW8JV71</accession>
<evidence type="ECO:0008006" key="4">
    <source>
        <dbReference type="Google" id="ProtNLM"/>
    </source>
</evidence>
<evidence type="ECO:0000313" key="2">
    <source>
        <dbReference type="EMBL" id="MFK2904992.1"/>
    </source>
</evidence>
<feature type="compositionally biased region" description="Basic and acidic residues" evidence="1">
    <location>
        <begin position="120"/>
        <end position="129"/>
    </location>
</feature>
<proteinExistence type="predicted"/>
<reference evidence="2 3" key="1">
    <citation type="submission" date="2020-10" db="EMBL/GenBank/DDBJ databases">
        <title>Phylogeny of dyella-like bacteria.</title>
        <authorList>
            <person name="Fu J."/>
        </authorList>
    </citation>
    <scope>NUCLEOTIDE SEQUENCE [LARGE SCALE GENOMIC DNA]</scope>
    <source>
        <strain evidence="2 3">Gsoil3046</strain>
    </source>
</reference>
<feature type="region of interest" description="Disordered" evidence="1">
    <location>
        <begin position="120"/>
        <end position="149"/>
    </location>
</feature>
<organism evidence="2 3">
    <name type="scientific">Dyella ginsengisoli</name>
    <dbReference type="NCBI Taxonomy" id="363848"/>
    <lineage>
        <taxon>Bacteria</taxon>
        <taxon>Pseudomonadati</taxon>
        <taxon>Pseudomonadota</taxon>
        <taxon>Gammaproteobacteria</taxon>
        <taxon>Lysobacterales</taxon>
        <taxon>Rhodanobacteraceae</taxon>
        <taxon>Dyella</taxon>
    </lineage>
</organism>